<protein>
    <recommendedName>
        <fullName evidence="1">HD-GYP domain-containing protein</fullName>
    </recommendedName>
</protein>
<name>A0A1G1VPC8_9BACT</name>
<dbReference type="SMART" id="SM00471">
    <property type="entry name" value="HDc"/>
    <property type="match status" value="1"/>
</dbReference>
<organism evidence="2 3">
    <name type="scientific">Candidatus Chisholmbacteria bacterium RIFCSPHIGHO2_01_FULL_49_18</name>
    <dbReference type="NCBI Taxonomy" id="1797590"/>
    <lineage>
        <taxon>Bacteria</taxon>
        <taxon>Candidatus Chisholmiibacteriota</taxon>
    </lineage>
</organism>
<dbReference type="PANTHER" id="PTHR43155:SF2">
    <property type="entry name" value="CYCLIC DI-GMP PHOSPHODIESTERASE PA4108"/>
    <property type="match status" value="1"/>
</dbReference>
<dbReference type="CDD" id="cd00077">
    <property type="entry name" value="HDc"/>
    <property type="match status" value="1"/>
</dbReference>
<dbReference type="Pfam" id="PF13487">
    <property type="entry name" value="HD_5"/>
    <property type="match status" value="1"/>
</dbReference>
<gene>
    <name evidence="2" type="ORF">A2785_04225</name>
</gene>
<feature type="domain" description="HD-GYP" evidence="1">
    <location>
        <begin position="17"/>
        <end position="202"/>
    </location>
</feature>
<comment type="caution">
    <text evidence="2">The sequence shown here is derived from an EMBL/GenBank/DDBJ whole genome shotgun (WGS) entry which is preliminary data.</text>
</comment>
<dbReference type="PROSITE" id="PS51832">
    <property type="entry name" value="HD_GYP"/>
    <property type="match status" value="1"/>
</dbReference>
<evidence type="ECO:0000259" key="1">
    <source>
        <dbReference type="PROSITE" id="PS51832"/>
    </source>
</evidence>
<dbReference type="Proteomes" id="UP000179069">
    <property type="component" value="Unassembled WGS sequence"/>
</dbReference>
<dbReference type="PANTHER" id="PTHR43155">
    <property type="entry name" value="CYCLIC DI-GMP PHOSPHODIESTERASE PA4108-RELATED"/>
    <property type="match status" value="1"/>
</dbReference>
<dbReference type="AlphaFoldDB" id="A0A1G1VPC8"/>
<proteinExistence type="predicted"/>
<sequence length="202" mass="22944">MNLHEQQQLSSYPPIAEACAARPWITPLLQQLQATYPDAYTHSLRVALLATKLAEREQLSADDQRRMTVAGLMHDVGKIALAPEIFSQETLSPEQRLVIQTHIRHSYELVKAHDETTAQIVVGHHESQRNPYPRAQQRADTPSLLHKQQKLLALADQVDSLLSDQAYREAWDPDSVFQYLTQHFTDPELIDYAIGVRSELST</sequence>
<reference evidence="2 3" key="1">
    <citation type="journal article" date="2016" name="Nat. Commun.">
        <title>Thousands of microbial genomes shed light on interconnected biogeochemical processes in an aquifer system.</title>
        <authorList>
            <person name="Anantharaman K."/>
            <person name="Brown C.T."/>
            <person name="Hug L.A."/>
            <person name="Sharon I."/>
            <person name="Castelle C.J."/>
            <person name="Probst A.J."/>
            <person name="Thomas B.C."/>
            <person name="Singh A."/>
            <person name="Wilkins M.J."/>
            <person name="Karaoz U."/>
            <person name="Brodie E.L."/>
            <person name="Williams K.H."/>
            <person name="Hubbard S.S."/>
            <person name="Banfield J.F."/>
        </authorList>
    </citation>
    <scope>NUCLEOTIDE SEQUENCE [LARGE SCALE GENOMIC DNA]</scope>
</reference>
<dbReference type="SUPFAM" id="SSF109604">
    <property type="entry name" value="HD-domain/PDEase-like"/>
    <property type="match status" value="1"/>
</dbReference>
<dbReference type="EMBL" id="MHCI01000005">
    <property type="protein sequence ID" value="OGY17194.1"/>
    <property type="molecule type" value="Genomic_DNA"/>
</dbReference>
<dbReference type="InterPro" id="IPR003607">
    <property type="entry name" value="HD/PDEase_dom"/>
</dbReference>
<evidence type="ECO:0000313" key="2">
    <source>
        <dbReference type="EMBL" id="OGY17194.1"/>
    </source>
</evidence>
<dbReference type="InterPro" id="IPR037522">
    <property type="entry name" value="HD_GYP_dom"/>
</dbReference>
<dbReference type="Gene3D" id="1.10.3210.10">
    <property type="entry name" value="Hypothetical protein af1432"/>
    <property type="match status" value="1"/>
</dbReference>
<accession>A0A1G1VPC8</accession>
<evidence type="ECO:0000313" key="3">
    <source>
        <dbReference type="Proteomes" id="UP000179069"/>
    </source>
</evidence>